<comment type="caution">
    <text evidence="1">The sequence shown here is derived from an EMBL/GenBank/DDBJ whole genome shotgun (WGS) entry which is preliminary data.</text>
</comment>
<dbReference type="AlphaFoldDB" id="A0A9J6EFI9"/>
<proteinExistence type="predicted"/>
<keyword evidence="2" id="KW-1185">Reference proteome</keyword>
<accession>A0A9J6EFI9</accession>
<sequence>MPAAPGAVDAGLGKVLEGAAESDTPGVELCAVSIDVPDSVETVVVNTSNGTAQPANVVSTVLESGSDAGTTLASSDNVLGLRDAAAAAALSSVVNSEPAAMETVVSSEALPDVTVPSTSGVSSSLSNRCDAGIVHFNDRDLESLRKIQDELNTHKSGGVSRSPGSIVIRAELASPQKGVSAQAPQVLVGQKPSPGCSTKKTNIRVIYPPGFTERRILCPAFNFRSTTLLVDGYAPQGPRLQASALRLIPSNNDSVRLLLPR</sequence>
<dbReference type="EMBL" id="JABSTU010000004">
    <property type="protein sequence ID" value="KAH8033235.1"/>
    <property type="molecule type" value="Genomic_DNA"/>
</dbReference>
<name>A0A9J6EFI9_RHIMP</name>
<evidence type="ECO:0000313" key="2">
    <source>
        <dbReference type="Proteomes" id="UP000821866"/>
    </source>
</evidence>
<dbReference type="Proteomes" id="UP000821866">
    <property type="component" value="Chromosome 2"/>
</dbReference>
<protein>
    <submittedName>
        <fullName evidence="1">Uncharacterized protein</fullName>
    </submittedName>
</protein>
<dbReference type="VEuPathDB" id="VectorBase:LOC119162040"/>
<evidence type="ECO:0000313" key="1">
    <source>
        <dbReference type="EMBL" id="KAH8033235.1"/>
    </source>
</evidence>
<organism evidence="1 2">
    <name type="scientific">Rhipicephalus microplus</name>
    <name type="common">Cattle tick</name>
    <name type="synonym">Boophilus microplus</name>
    <dbReference type="NCBI Taxonomy" id="6941"/>
    <lineage>
        <taxon>Eukaryota</taxon>
        <taxon>Metazoa</taxon>
        <taxon>Ecdysozoa</taxon>
        <taxon>Arthropoda</taxon>
        <taxon>Chelicerata</taxon>
        <taxon>Arachnida</taxon>
        <taxon>Acari</taxon>
        <taxon>Parasitiformes</taxon>
        <taxon>Ixodida</taxon>
        <taxon>Ixodoidea</taxon>
        <taxon>Ixodidae</taxon>
        <taxon>Rhipicephalinae</taxon>
        <taxon>Rhipicephalus</taxon>
        <taxon>Boophilus</taxon>
    </lineage>
</organism>
<reference evidence="1" key="1">
    <citation type="journal article" date="2020" name="Cell">
        <title>Large-Scale Comparative Analyses of Tick Genomes Elucidate Their Genetic Diversity and Vector Capacities.</title>
        <authorList>
            <consortium name="Tick Genome and Microbiome Consortium (TIGMIC)"/>
            <person name="Jia N."/>
            <person name="Wang J."/>
            <person name="Shi W."/>
            <person name="Du L."/>
            <person name="Sun Y."/>
            <person name="Zhan W."/>
            <person name="Jiang J.F."/>
            <person name="Wang Q."/>
            <person name="Zhang B."/>
            <person name="Ji P."/>
            <person name="Bell-Sakyi L."/>
            <person name="Cui X.M."/>
            <person name="Yuan T.T."/>
            <person name="Jiang B.G."/>
            <person name="Yang W.F."/>
            <person name="Lam T.T."/>
            <person name="Chang Q.C."/>
            <person name="Ding S.J."/>
            <person name="Wang X.J."/>
            <person name="Zhu J.G."/>
            <person name="Ruan X.D."/>
            <person name="Zhao L."/>
            <person name="Wei J.T."/>
            <person name="Ye R.Z."/>
            <person name="Que T.C."/>
            <person name="Du C.H."/>
            <person name="Zhou Y.H."/>
            <person name="Cheng J.X."/>
            <person name="Dai P.F."/>
            <person name="Guo W.B."/>
            <person name="Han X.H."/>
            <person name="Huang E.J."/>
            <person name="Li L.F."/>
            <person name="Wei W."/>
            <person name="Gao Y.C."/>
            <person name="Liu J.Z."/>
            <person name="Shao H.Z."/>
            <person name="Wang X."/>
            <person name="Wang C.C."/>
            <person name="Yang T.C."/>
            <person name="Huo Q.B."/>
            <person name="Li W."/>
            <person name="Chen H.Y."/>
            <person name="Chen S.E."/>
            <person name="Zhou L.G."/>
            <person name="Ni X.B."/>
            <person name="Tian J.H."/>
            <person name="Sheng Y."/>
            <person name="Liu T."/>
            <person name="Pan Y.S."/>
            <person name="Xia L.Y."/>
            <person name="Li J."/>
            <person name="Zhao F."/>
            <person name="Cao W.C."/>
        </authorList>
    </citation>
    <scope>NUCLEOTIDE SEQUENCE</scope>
    <source>
        <strain evidence="1">Rmic-2018</strain>
    </source>
</reference>
<reference evidence="1" key="2">
    <citation type="submission" date="2021-09" db="EMBL/GenBank/DDBJ databases">
        <authorList>
            <person name="Jia N."/>
            <person name="Wang J."/>
            <person name="Shi W."/>
            <person name="Du L."/>
            <person name="Sun Y."/>
            <person name="Zhan W."/>
            <person name="Jiang J."/>
            <person name="Wang Q."/>
            <person name="Zhang B."/>
            <person name="Ji P."/>
            <person name="Sakyi L.B."/>
            <person name="Cui X."/>
            <person name="Yuan T."/>
            <person name="Jiang B."/>
            <person name="Yang W."/>
            <person name="Lam T.T.-Y."/>
            <person name="Chang Q."/>
            <person name="Ding S."/>
            <person name="Wang X."/>
            <person name="Zhu J."/>
            <person name="Ruan X."/>
            <person name="Zhao L."/>
            <person name="Wei J."/>
            <person name="Que T."/>
            <person name="Du C."/>
            <person name="Cheng J."/>
            <person name="Dai P."/>
            <person name="Han X."/>
            <person name="Huang E."/>
            <person name="Gao Y."/>
            <person name="Liu J."/>
            <person name="Shao H."/>
            <person name="Ye R."/>
            <person name="Li L."/>
            <person name="Wei W."/>
            <person name="Wang X."/>
            <person name="Wang C."/>
            <person name="Huo Q."/>
            <person name="Li W."/>
            <person name="Guo W."/>
            <person name="Chen H."/>
            <person name="Chen S."/>
            <person name="Zhou L."/>
            <person name="Zhou L."/>
            <person name="Ni X."/>
            <person name="Tian J."/>
            <person name="Zhou Y."/>
            <person name="Sheng Y."/>
            <person name="Liu T."/>
            <person name="Pan Y."/>
            <person name="Xia L."/>
            <person name="Li J."/>
            <person name="Zhao F."/>
            <person name="Cao W."/>
        </authorList>
    </citation>
    <scope>NUCLEOTIDE SEQUENCE</scope>
    <source>
        <strain evidence="1">Rmic-2018</strain>
        <tissue evidence="1">Larvae</tissue>
    </source>
</reference>
<gene>
    <name evidence="1" type="ORF">HPB51_008454</name>
</gene>